<accession>A0A517DT91</accession>
<evidence type="ECO:0000313" key="1">
    <source>
        <dbReference type="EMBL" id="QDR80567.1"/>
    </source>
</evidence>
<dbReference type="EMBL" id="CP036259">
    <property type="protein sequence ID" value="QDR80567.1"/>
    <property type="molecule type" value="Genomic_DNA"/>
</dbReference>
<sequence length="64" mass="7319">MLISLMKVIGVKMELNKKEAWQERISKSGMTGADYPDTLAMVYDMSQSRETLANDKELKLIETH</sequence>
<name>A0A517DT91_9FIRM</name>
<reference evidence="1 2" key="1">
    <citation type="submission" date="2019-02" db="EMBL/GenBank/DDBJ databases">
        <title>Closed genome of Sporomusa termitida DSM 4440.</title>
        <authorList>
            <person name="Poehlein A."/>
            <person name="Daniel R."/>
        </authorList>
    </citation>
    <scope>NUCLEOTIDE SEQUENCE [LARGE SCALE GENOMIC DNA]</scope>
    <source>
        <strain evidence="1 2">DSM 4440</strain>
    </source>
</reference>
<protein>
    <submittedName>
        <fullName evidence="1">Uncharacterized protein</fullName>
    </submittedName>
</protein>
<dbReference type="KEGG" id="sted:SPTER_18960"/>
<evidence type="ECO:0000313" key="2">
    <source>
        <dbReference type="Proteomes" id="UP000320776"/>
    </source>
</evidence>
<gene>
    <name evidence="1" type="ORF">SPTER_18960</name>
</gene>
<dbReference type="Proteomes" id="UP000320776">
    <property type="component" value="Chromosome"/>
</dbReference>
<organism evidence="1 2">
    <name type="scientific">Sporomusa termitida</name>
    <dbReference type="NCBI Taxonomy" id="2377"/>
    <lineage>
        <taxon>Bacteria</taxon>
        <taxon>Bacillati</taxon>
        <taxon>Bacillota</taxon>
        <taxon>Negativicutes</taxon>
        <taxon>Selenomonadales</taxon>
        <taxon>Sporomusaceae</taxon>
        <taxon>Sporomusa</taxon>
    </lineage>
</organism>
<dbReference type="AlphaFoldDB" id="A0A517DT91"/>
<keyword evidence="2" id="KW-1185">Reference proteome</keyword>
<proteinExistence type="predicted"/>